<keyword evidence="6 7" id="KW-0472">Membrane</keyword>
<evidence type="ECO:0000256" key="3">
    <source>
        <dbReference type="ARBA" id="ARBA00022475"/>
    </source>
</evidence>
<evidence type="ECO:0000256" key="7">
    <source>
        <dbReference type="SAM" id="Phobius"/>
    </source>
</evidence>
<proteinExistence type="inferred from homology"/>
<gene>
    <name evidence="8" type="ORF">QPM17_03465</name>
</gene>
<evidence type="ECO:0000256" key="6">
    <source>
        <dbReference type="ARBA" id="ARBA00023136"/>
    </source>
</evidence>
<dbReference type="InterPro" id="IPR050833">
    <property type="entry name" value="Poly_Biosynth_Transport"/>
</dbReference>
<comment type="similarity">
    <text evidence="2">Belongs to the polysaccharide synthase family.</text>
</comment>
<feature type="transmembrane region" description="Helical" evidence="7">
    <location>
        <begin position="171"/>
        <end position="192"/>
    </location>
</feature>
<evidence type="ECO:0000313" key="9">
    <source>
        <dbReference type="Proteomes" id="UP001227964"/>
    </source>
</evidence>
<evidence type="ECO:0000256" key="5">
    <source>
        <dbReference type="ARBA" id="ARBA00022989"/>
    </source>
</evidence>
<evidence type="ECO:0000256" key="1">
    <source>
        <dbReference type="ARBA" id="ARBA00004651"/>
    </source>
</evidence>
<keyword evidence="5 7" id="KW-1133">Transmembrane helix</keyword>
<organism evidence="8 9">
    <name type="scientific">Marinobacter azerbaijanicus</name>
    <dbReference type="NCBI Taxonomy" id="3050455"/>
    <lineage>
        <taxon>Bacteria</taxon>
        <taxon>Pseudomonadati</taxon>
        <taxon>Pseudomonadota</taxon>
        <taxon>Gammaproteobacteria</taxon>
        <taxon>Pseudomonadales</taxon>
        <taxon>Marinobacteraceae</taxon>
        <taxon>Marinobacter</taxon>
    </lineage>
</organism>
<dbReference type="CDD" id="cd13127">
    <property type="entry name" value="MATE_tuaB_like"/>
    <property type="match status" value="1"/>
</dbReference>
<feature type="transmembrane region" description="Helical" evidence="7">
    <location>
        <begin position="80"/>
        <end position="103"/>
    </location>
</feature>
<name>A0ABT7I8P3_9GAMM</name>
<keyword evidence="4 7" id="KW-0812">Transmembrane</keyword>
<feature type="transmembrane region" description="Helical" evidence="7">
    <location>
        <begin position="41"/>
        <end position="59"/>
    </location>
</feature>
<feature type="transmembrane region" description="Helical" evidence="7">
    <location>
        <begin position="380"/>
        <end position="399"/>
    </location>
</feature>
<feature type="transmembrane region" description="Helical" evidence="7">
    <location>
        <begin position="321"/>
        <end position="342"/>
    </location>
</feature>
<feature type="transmembrane region" description="Helical" evidence="7">
    <location>
        <begin position="12"/>
        <end position="35"/>
    </location>
</feature>
<dbReference type="RefSeq" id="WP_285388767.1">
    <property type="nucleotide sequence ID" value="NZ_JASSVS010000001.1"/>
</dbReference>
<sequence>MKDINRKIGIGVLWNFAGLFMTRGASTLFTIFLARILAPDIFGLVAMATVVFELSNALVNSGLSQALIRSKSVTKADLSTVFITNLVLSSLVYAALFFGAPFVAEFYSQPELTNLIRVVGLIVFINATKVVQTAILSREMNFKAQMQANTTGVVVSGALALYLAYTGWGVWSLAAQMLSSALVSAIILWLASSWRPALQFSMESLARLFGFGKNLVAEAFLQILFENSYVLVIGRFFSAELTGLYFFAQKITQLISRQLTYAVQQATFPALSTLQDDNSALRTKYSQILQIMMIMIAPVMALLAGLATPLFNILFDDQWHAAVPYVQLFCVVGAIYPLHALNVNLLNVKGRSDLVLKVGLLKKAVSLSLLFLAIPYGVKGILVGQIIGSLLALIPNTYFSKKLVDYSLAAQMLDAAKPILVATVAGGVAFGVSSLLAAQPLLSLLCGGVAGVTMGVVLSIALKIQGISYVVSRFKFLQPIRRFL</sequence>
<feature type="transmembrane region" description="Helical" evidence="7">
    <location>
        <begin position="115"/>
        <end position="136"/>
    </location>
</feature>
<accession>A0ABT7I8P3</accession>
<comment type="caution">
    <text evidence="8">The sequence shown here is derived from an EMBL/GenBank/DDBJ whole genome shotgun (WGS) entry which is preliminary data.</text>
</comment>
<keyword evidence="3" id="KW-1003">Cell membrane</keyword>
<keyword evidence="9" id="KW-1185">Reference proteome</keyword>
<comment type="subcellular location">
    <subcellularLocation>
        <location evidence="1">Cell membrane</location>
        <topology evidence="1">Multi-pass membrane protein</topology>
    </subcellularLocation>
</comment>
<dbReference type="PANTHER" id="PTHR30250">
    <property type="entry name" value="PST FAMILY PREDICTED COLANIC ACID TRANSPORTER"/>
    <property type="match status" value="1"/>
</dbReference>
<feature type="transmembrane region" description="Helical" evidence="7">
    <location>
        <begin position="291"/>
        <end position="315"/>
    </location>
</feature>
<feature type="transmembrane region" description="Helical" evidence="7">
    <location>
        <begin position="148"/>
        <end position="165"/>
    </location>
</feature>
<dbReference type="Pfam" id="PF13440">
    <property type="entry name" value="Polysacc_synt_3"/>
    <property type="match status" value="1"/>
</dbReference>
<dbReference type="PANTHER" id="PTHR30250:SF10">
    <property type="entry name" value="LIPOPOLYSACCHARIDE BIOSYNTHESIS PROTEIN WZXC"/>
    <property type="match status" value="1"/>
</dbReference>
<evidence type="ECO:0000256" key="2">
    <source>
        <dbReference type="ARBA" id="ARBA00007430"/>
    </source>
</evidence>
<reference evidence="8 9" key="1">
    <citation type="submission" date="2023-06" db="EMBL/GenBank/DDBJ databases">
        <title>Marinobacter azerbaijanicus a moderately halophilic, isolated from Urmia Lake in Azerbaijan region of Iran.</title>
        <authorList>
            <person name="Sanchez-Porro C."/>
            <person name="Aghdam E.M."/>
            <person name="Saheb S.M."/>
            <person name="Tarhriz V."/>
            <person name="Kazemi E."/>
            <person name="Ammozegar M.A."/>
            <person name="Ventosa A."/>
            <person name="Hejazi M.S."/>
        </authorList>
    </citation>
    <scope>NUCLEOTIDE SEQUENCE [LARGE SCALE GENOMIC DNA]</scope>
    <source>
        <strain evidence="8 9">TBZ242</strain>
    </source>
</reference>
<dbReference type="EMBL" id="JASSVS010000001">
    <property type="protein sequence ID" value="MDL0430167.1"/>
    <property type="molecule type" value="Genomic_DNA"/>
</dbReference>
<feature type="transmembrane region" description="Helical" evidence="7">
    <location>
        <begin position="419"/>
        <end position="442"/>
    </location>
</feature>
<dbReference type="Proteomes" id="UP001227964">
    <property type="component" value="Unassembled WGS sequence"/>
</dbReference>
<feature type="transmembrane region" description="Helical" evidence="7">
    <location>
        <begin position="448"/>
        <end position="472"/>
    </location>
</feature>
<protein>
    <submittedName>
        <fullName evidence="8">Lipopolysaccharide biosynthesis protein</fullName>
    </submittedName>
</protein>
<evidence type="ECO:0000313" key="8">
    <source>
        <dbReference type="EMBL" id="MDL0430167.1"/>
    </source>
</evidence>
<evidence type="ECO:0000256" key="4">
    <source>
        <dbReference type="ARBA" id="ARBA00022692"/>
    </source>
</evidence>
<feature type="transmembrane region" description="Helical" evidence="7">
    <location>
        <begin position="354"/>
        <end position="374"/>
    </location>
</feature>